<name>A0ABQ9ZMG4_9CRUS</name>
<keyword evidence="3" id="KW-1185">Reference proteome</keyword>
<feature type="compositionally biased region" description="Polar residues" evidence="1">
    <location>
        <begin position="56"/>
        <end position="70"/>
    </location>
</feature>
<feature type="region of interest" description="Disordered" evidence="1">
    <location>
        <begin position="1"/>
        <end position="70"/>
    </location>
</feature>
<accession>A0ABQ9ZMG4</accession>
<sequence>MDDQLVMEDQQAMEGHPAMEDHPAVEYQPATKHQPAVEAGQAGGSSGSEKAIVLNPGSSANDPEAPVSSNFQTTRNACCRTIWGSPASSLSFGFVRQSWAVL</sequence>
<dbReference type="EMBL" id="JAOYFB010000004">
    <property type="protein sequence ID" value="KAK4013659.1"/>
    <property type="molecule type" value="Genomic_DNA"/>
</dbReference>
<protein>
    <submittedName>
        <fullName evidence="2">Uncharacterized protein</fullName>
    </submittedName>
</protein>
<organism evidence="2 3">
    <name type="scientific">Daphnia magna</name>
    <dbReference type="NCBI Taxonomy" id="35525"/>
    <lineage>
        <taxon>Eukaryota</taxon>
        <taxon>Metazoa</taxon>
        <taxon>Ecdysozoa</taxon>
        <taxon>Arthropoda</taxon>
        <taxon>Crustacea</taxon>
        <taxon>Branchiopoda</taxon>
        <taxon>Diplostraca</taxon>
        <taxon>Cladocera</taxon>
        <taxon>Anomopoda</taxon>
        <taxon>Daphniidae</taxon>
        <taxon>Daphnia</taxon>
    </lineage>
</organism>
<dbReference type="Proteomes" id="UP001234178">
    <property type="component" value="Unassembled WGS sequence"/>
</dbReference>
<proteinExistence type="predicted"/>
<evidence type="ECO:0000256" key="1">
    <source>
        <dbReference type="SAM" id="MobiDB-lite"/>
    </source>
</evidence>
<gene>
    <name evidence="2" type="ORF">OUZ56_026211</name>
</gene>
<reference evidence="2 3" key="1">
    <citation type="journal article" date="2023" name="Nucleic Acids Res.">
        <title>The hologenome of Daphnia magna reveals possible DNA methylation and microbiome-mediated evolution of the host genome.</title>
        <authorList>
            <person name="Chaturvedi A."/>
            <person name="Li X."/>
            <person name="Dhandapani V."/>
            <person name="Marshall H."/>
            <person name="Kissane S."/>
            <person name="Cuenca-Cambronero M."/>
            <person name="Asole G."/>
            <person name="Calvet F."/>
            <person name="Ruiz-Romero M."/>
            <person name="Marangio P."/>
            <person name="Guigo R."/>
            <person name="Rago D."/>
            <person name="Mirbahai L."/>
            <person name="Eastwood N."/>
            <person name="Colbourne J.K."/>
            <person name="Zhou J."/>
            <person name="Mallon E."/>
            <person name="Orsini L."/>
        </authorList>
    </citation>
    <scope>NUCLEOTIDE SEQUENCE [LARGE SCALE GENOMIC DNA]</scope>
    <source>
        <strain evidence="2">LRV0_1</strain>
    </source>
</reference>
<evidence type="ECO:0000313" key="3">
    <source>
        <dbReference type="Proteomes" id="UP001234178"/>
    </source>
</evidence>
<evidence type="ECO:0000313" key="2">
    <source>
        <dbReference type="EMBL" id="KAK4013659.1"/>
    </source>
</evidence>
<comment type="caution">
    <text evidence="2">The sequence shown here is derived from an EMBL/GenBank/DDBJ whole genome shotgun (WGS) entry which is preliminary data.</text>
</comment>